<dbReference type="Proteomes" id="UP001056035">
    <property type="component" value="Chromosome"/>
</dbReference>
<dbReference type="RefSeq" id="WP_254572008.1">
    <property type="nucleotide sequence ID" value="NZ_CP098502.1"/>
</dbReference>
<dbReference type="EMBL" id="CP098502">
    <property type="protein sequence ID" value="UTI65326.1"/>
    <property type="molecule type" value="Genomic_DNA"/>
</dbReference>
<dbReference type="PANTHER" id="PTHR35526">
    <property type="entry name" value="ANTI-SIGMA-F FACTOR RSBW-RELATED"/>
    <property type="match status" value="1"/>
</dbReference>
<evidence type="ECO:0000313" key="4">
    <source>
        <dbReference type="EMBL" id="UTI65326.1"/>
    </source>
</evidence>
<keyword evidence="1" id="KW-0418">Kinase</keyword>
<protein>
    <submittedName>
        <fullName evidence="4">ATP-binding protein</fullName>
    </submittedName>
</protein>
<keyword evidence="5" id="KW-1185">Reference proteome</keyword>
<evidence type="ECO:0000256" key="2">
    <source>
        <dbReference type="SAM" id="MobiDB-lite"/>
    </source>
</evidence>
<dbReference type="Gene3D" id="3.30.565.10">
    <property type="entry name" value="Histidine kinase-like ATPase, C-terminal domain"/>
    <property type="match status" value="1"/>
</dbReference>
<keyword evidence="4" id="KW-0547">Nucleotide-binding</keyword>
<sequence length="143" mass="15179">MTDDGRHPTPPPGRPSPHFREDFPAHPNSIGTIRGRCRRVAAQLGASDDRQEEIALAVTEAATNVVLYAYPGTLRGLIHLRTASPAVRTLEITIADTGVGLGRTPVPGGLGQGLLIIEQVTDSLVVGPNTPSGTTVRMRFELP</sequence>
<evidence type="ECO:0000313" key="5">
    <source>
        <dbReference type="Proteomes" id="UP001056035"/>
    </source>
</evidence>
<feature type="region of interest" description="Disordered" evidence="2">
    <location>
        <begin position="1"/>
        <end position="28"/>
    </location>
</feature>
<dbReference type="CDD" id="cd16936">
    <property type="entry name" value="HATPase_RsbW-like"/>
    <property type="match status" value="1"/>
</dbReference>
<keyword evidence="1" id="KW-0808">Transferase</keyword>
<reference evidence="4 5" key="1">
    <citation type="submission" date="2022-06" db="EMBL/GenBank/DDBJ databases">
        <title>Paraconexibacter antarcticus.</title>
        <authorList>
            <person name="Kim C.S."/>
        </authorList>
    </citation>
    <scope>NUCLEOTIDE SEQUENCE [LARGE SCALE GENOMIC DNA]</scope>
    <source>
        <strain evidence="4 5">02-257</strain>
    </source>
</reference>
<proteinExistence type="predicted"/>
<evidence type="ECO:0000259" key="3">
    <source>
        <dbReference type="Pfam" id="PF13581"/>
    </source>
</evidence>
<feature type="domain" description="Histidine kinase/HSP90-like ATPase" evidence="3">
    <location>
        <begin position="23"/>
        <end position="140"/>
    </location>
</feature>
<accession>A0ABY5DW60</accession>
<keyword evidence="4" id="KW-0067">ATP-binding</keyword>
<evidence type="ECO:0000256" key="1">
    <source>
        <dbReference type="ARBA" id="ARBA00022527"/>
    </source>
</evidence>
<dbReference type="Pfam" id="PF13581">
    <property type="entry name" value="HATPase_c_2"/>
    <property type="match status" value="1"/>
</dbReference>
<dbReference type="InterPro" id="IPR050267">
    <property type="entry name" value="Anti-sigma-factor_SerPK"/>
</dbReference>
<dbReference type="InterPro" id="IPR003594">
    <property type="entry name" value="HATPase_dom"/>
</dbReference>
<dbReference type="GO" id="GO:0005524">
    <property type="term" value="F:ATP binding"/>
    <property type="evidence" value="ECO:0007669"/>
    <property type="project" value="UniProtKB-KW"/>
</dbReference>
<dbReference type="SUPFAM" id="SSF55874">
    <property type="entry name" value="ATPase domain of HSP90 chaperone/DNA topoisomerase II/histidine kinase"/>
    <property type="match status" value="1"/>
</dbReference>
<organism evidence="4 5">
    <name type="scientific">Paraconexibacter antarcticus</name>
    <dbReference type="NCBI Taxonomy" id="2949664"/>
    <lineage>
        <taxon>Bacteria</taxon>
        <taxon>Bacillati</taxon>
        <taxon>Actinomycetota</taxon>
        <taxon>Thermoleophilia</taxon>
        <taxon>Solirubrobacterales</taxon>
        <taxon>Paraconexibacteraceae</taxon>
        <taxon>Paraconexibacter</taxon>
    </lineage>
</organism>
<keyword evidence="1" id="KW-0723">Serine/threonine-protein kinase</keyword>
<name>A0ABY5DW60_9ACTN</name>
<dbReference type="PANTHER" id="PTHR35526:SF3">
    <property type="entry name" value="ANTI-SIGMA-F FACTOR RSBW"/>
    <property type="match status" value="1"/>
</dbReference>
<dbReference type="InterPro" id="IPR036890">
    <property type="entry name" value="HATPase_C_sf"/>
</dbReference>
<gene>
    <name evidence="4" type="ORF">NBH00_03730</name>
</gene>